<name>A0A3N5CSC0_9SPHN</name>
<dbReference type="SUPFAM" id="SSF54637">
    <property type="entry name" value="Thioesterase/thiol ester dehydrase-isomerase"/>
    <property type="match status" value="1"/>
</dbReference>
<dbReference type="Proteomes" id="UP000275232">
    <property type="component" value="Unassembled WGS sequence"/>
</dbReference>
<keyword evidence="3" id="KW-1185">Reference proteome</keyword>
<dbReference type="InterPro" id="IPR006683">
    <property type="entry name" value="Thioestr_dom"/>
</dbReference>
<comment type="caution">
    <text evidence="2">The sequence shown here is derived from an EMBL/GenBank/DDBJ whole genome shotgun (WGS) entry which is preliminary data.</text>
</comment>
<protein>
    <submittedName>
        <fullName evidence="2">PaaI family thioesterase</fullName>
    </submittedName>
</protein>
<sequence length="155" mass="16918">MTDADLPNTGVRERPAEADWTTVPEADIVNFNRDVLGEKLIRLDSATIARLRVIPREVHRNPMGTLHGGFVMALVDYAMFAGSAALKGQTGILPAVTIDLGVRFVGAGDMERPVDVLVEMVKETGRMVFLRGSVMQEDDLVASWDGILRKVAKKA</sequence>
<dbReference type="Pfam" id="PF03061">
    <property type="entry name" value="4HBT"/>
    <property type="match status" value="1"/>
</dbReference>
<dbReference type="Gene3D" id="3.10.129.10">
    <property type="entry name" value="Hotdog Thioesterase"/>
    <property type="match status" value="1"/>
</dbReference>
<dbReference type="CDD" id="cd03443">
    <property type="entry name" value="PaaI_thioesterase"/>
    <property type="match status" value="1"/>
</dbReference>
<reference evidence="2 3" key="1">
    <citation type="submission" date="2018-11" db="EMBL/GenBank/DDBJ databases">
        <title>Erythrobacter spongiae sp. nov., isolated from a marine sponge.</title>
        <authorList>
            <person name="Zhuang L."/>
            <person name="Luo L."/>
        </authorList>
    </citation>
    <scope>NUCLEOTIDE SEQUENCE [LARGE SCALE GENOMIC DNA]</scope>
    <source>
        <strain evidence="2 3">HN-E23</strain>
    </source>
</reference>
<dbReference type="AlphaFoldDB" id="A0A3N5CSC0"/>
<accession>A0A3N5CSC0</accession>
<proteinExistence type="predicted"/>
<evidence type="ECO:0000259" key="1">
    <source>
        <dbReference type="Pfam" id="PF03061"/>
    </source>
</evidence>
<organism evidence="2 3">
    <name type="scientific">Aurantiacibacter spongiae</name>
    <dbReference type="NCBI Taxonomy" id="2488860"/>
    <lineage>
        <taxon>Bacteria</taxon>
        <taxon>Pseudomonadati</taxon>
        <taxon>Pseudomonadota</taxon>
        <taxon>Alphaproteobacteria</taxon>
        <taxon>Sphingomonadales</taxon>
        <taxon>Erythrobacteraceae</taxon>
        <taxon>Aurantiacibacter</taxon>
    </lineage>
</organism>
<feature type="domain" description="Thioesterase" evidence="1">
    <location>
        <begin position="63"/>
        <end position="141"/>
    </location>
</feature>
<dbReference type="EMBL" id="RPFZ01000001">
    <property type="protein sequence ID" value="RPF70200.1"/>
    <property type="molecule type" value="Genomic_DNA"/>
</dbReference>
<evidence type="ECO:0000313" key="2">
    <source>
        <dbReference type="EMBL" id="RPF70200.1"/>
    </source>
</evidence>
<dbReference type="InterPro" id="IPR029069">
    <property type="entry name" value="HotDog_dom_sf"/>
</dbReference>
<gene>
    <name evidence="2" type="ORF">EG799_00065</name>
</gene>
<dbReference type="GO" id="GO:0016790">
    <property type="term" value="F:thiolester hydrolase activity"/>
    <property type="evidence" value="ECO:0007669"/>
    <property type="project" value="UniProtKB-ARBA"/>
</dbReference>
<evidence type="ECO:0000313" key="3">
    <source>
        <dbReference type="Proteomes" id="UP000275232"/>
    </source>
</evidence>